<sequence length="94" mass="11315">MKLPVPLGFDWNKANINKSWEKHKVSSKEAEELFINKPLLIFDDKKHSIKEKRLVAYGRTNKDRKLTIVFTFRKEKLRVISARDQNRKERKVYE</sequence>
<proteinExistence type="predicted"/>
<dbReference type="Pfam" id="PF04365">
    <property type="entry name" value="BrnT_toxin"/>
    <property type="match status" value="1"/>
</dbReference>
<evidence type="ECO:0000313" key="1">
    <source>
        <dbReference type="EMBL" id="KKR91167.1"/>
    </source>
</evidence>
<evidence type="ECO:0000313" key="2">
    <source>
        <dbReference type="Proteomes" id="UP000034676"/>
    </source>
</evidence>
<evidence type="ECO:0008006" key="3">
    <source>
        <dbReference type="Google" id="ProtNLM"/>
    </source>
</evidence>
<name>A0A0G0XTF9_9BACT</name>
<dbReference type="AlphaFoldDB" id="A0A0G0XTF9"/>
<organism evidence="1 2">
    <name type="scientific">Candidatus Woesebacteria bacterium GW2011_GWA1_41_13b</name>
    <dbReference type="NCBI Taxonomy" id="1618555"/>
    <lineage>
        <taxon>Bacteria</taxon>
        <taxon>Candidatus Woeseibacteriota</taxon>
    </lineage>
</organism>
<accession>A0A0G0XTF9</accession>
<protein>
    <recommendedName>
        <fullName evidence="3">Protein containing DUF497</fullName>
    </recommendedName>
</protein>
<gene>
    <name evidence="1" type="ORF">UU42_C0020G0002</name>
</gene>
<dbReference type="InterPro" id="IPR007460">
    <property type="entry name" value="BrnT_toxin"/>
</dbReference>
<dbReference type="InterPro" id="IPR038573">
    <property type="entry name" value="BrnT_sf"/>
</dbReference>
<dbReference type="Proteomes" id="UP000034676">
    <property type="component" value="Unassembled WGS sequence"/>
</dbReference>
<comment type="caution">
    <text evidence="1">The sequence shown here is derived from an EMBL/GenBank/DDBJ whole genome shotgun (WGS) entry which is preliminary data.</text>
</comment>
<dbReference type="Gene3D" id="3.10.450.530">
    <property type="entry name" value="Ribonuclease toxin, BrnT, of type II toxin-antitoxin system"/>
    <property type="match status" value="1"/>
</dbReference>
<dbReference type="EMBL" id="LCAO01000020">
    <property type="protein sequence ID" value="KKR91167.1"/>
    <property type="molecule type" value="Genomic_DNA"/>
</dbReference>
<reference evidence="1 2" key="1">
    <citation type="journal article" date="2015" name="Nature">
        <title>rRNA introns, odd ribosomes, and small enigmatic genomes across a large radiation of phyla.</title>
        <authorList>
            <person name="Brown C.T."/>
            <person name="Hug L.A."/>
            <person name="Thomas B.C."/>
            <person name="Sharon I."/>
            <person name="Castelle C.J."/>
            <person name="Singh A."/>
            <person name="Wilkins M.J."/>
            <person name="Williams K.H."/>
            <person name="Banfield J.F."/>
        </authorList>
    </citation>
    <scope>NUCLEOTIDE SEQUENCE [LARGE SCALE GENOMIC DNA]</scope>
</reference>